<dbReference type="EMBL" id="SMKU01000067">
    <property type="protein sequence ID" value="TDD88017.1"/>
    <property type="molecule type" value="Genomic_DNA"/>
</dbReference>
<dbReference type="GO" id="GO:0003677">
    <property type="term" value="F:DNA binding"/>
    <property type="evidence" value="ECO:0007669"/>
    <property type="project" value="UniProtKB-UniRule"/>
</dbReference>
<sequence length="330" mass="35487">MPSNAAPPPGRTPKGARPGGGRRSGARPTALPEAVADVFADYEELIARPGDALDAASVRVYRSRVRQYLAWLAAALAGGAVTGDPLGDPDARDGAARAYRAHLETEAGRRPATINAHLTAIDDFYRRRGLGPAATARAAVPPSAPRTLGEGDRLRLLREADRAPLRDRAIAFTAFYAGTRIGETIDLDVGDVQVHGGGAHLSVRDGRRRRIPLHPRLRAVLEEWIRERAGWKGADTGALFLNHRGGRLSVRSAHTALRAIADAAGIPLGRHGAFTPRVLRDTAGTIMAREGTDIGVVAELFGHSVETARRYSRPTEQDHQRAIERLPLDE</sequence>
<dbReference type="InterPro" id="IPR050090">
    <property type="entry name" value="Tyrosine_recombinase_XerCD"/>
</dbReference>
<proteinExistence type="inferred from homology"/>
<dbReference type="Pfam" id="PF00589">
    <property type="entry name" value="Phage_integrase"/>
    <property type="match status" value="1"/>
</dbReference>
<evidence type="ECO:0000256" key="2">
    <source>
        <dbReference type="ARBA" id="ARBA00023125"/>
    </source>
</evidence>
<reference evidence="8 9" key="1">
    <citation type="submission" date="2019-03" db="EMBL/GenBank/DDBJ databases">
        <title>Draft genome sequences of novel Actinobacteria.</title>
        <authorList>
            <person name="Sahin N."/>
            <person name="Ay H."/>
            <person name="Saygin H."/>
        </authorList>
    </citation>
    <scope>NUCLEOTIDE SEQUENCE [LARGE SCALE GENOMIC DNA]</scope>
    <source>
        <strain evidence="8 9">H3C3</strain>
    </source>
</reference>
<comment type="caution">
    <text evidence="8">The sequence shown here is derived from an EMBL/GenBank/DDBJ whole genome shotgun (WGS) entry which is preliminary data.</text>
</comment>
<accession>A0A4V2YX87</accession>
<dbReference type="InterPro" id="IPR011010">
    <property type="entry name" value="DNA_brk_join_enz"/>
</dbReference>
<keyword evidence="3" id="KW-0233">DNA recombination</keyword>
<dbReference type="PROSITE" id="PS51898">
    <property type="entry name" value="TYR_RECOMBINASE"/>
    <property type="match status" value="1"/>
</dbReference>
<dbReference type="CDD" id="cd00397">
    <property type="entry name" value="DNA_BRE_C"/>
    <property type="match status" value="1"/>
</dbReference>
<feature type="region of interest" description="Disordered" evidence="5">
    <location>
        <begin position="310"/>
        <end position="330"/>
    </location>
</feature>
<dbReference type="PANTHER" id="PTHR30349:SF41">
    <property type="entry name" value="INTEGRASE_RECOMBINASE PROTEIN MJ0367-RELATED"/>
    <property type="match status" value="1"/>
</dbReference>
<dbReference type="RefSeq" id="WP_131893729.1">
    <property type="nucleotide sequence ID" value="NZ_SMKU01000067.1"/>
</dbReference>
<feature type="region of interest" description="Disordered" evidence="5">
    <location>
        <begin position="1"/>
        <end position="30"/>
    </location>
</feature>
<organism evidence="8 9">
    <name type="scientific">Actinomadura rubrisoli</name>
    <dbReference type="NCBI Taxonomy" id="2530368"/>
    <lineage>
        <taxon>Bacteria</taxon>
        <taxon>Bacillati</taxon>
        <taxon>Actinomycetota</taxon>
        <taxon>Actinomycetes</taxon>
        <taxon>Streptosporangiales</taxon>
        <taxon>Thermomonosporaceae</taxon>
        <taxon>Actinomadura</taxon>
    </lineage>
</organism>
<dbReference type="GO" id="GO:0015074">
    <property type="term" value="P:DNA integration"/>
    <property type="evidence" value="ECO:0007669"/>
    <property type="project" value="InterPro"/>
</dbReference>
<dbReference type="InterPro" id="IPR013762">
    <property type="entry name" value="Integrase-like_cat_sf"/>
</dbReference>
<dbReference type="PANTHER" id="PTHR30349">
    <property type="entry name" value="PHAGE INTEGRASE-RELATED"/>
    <property type="match status" value="1"/>
</dbReference>
<dbReference type="OrthoDB" id="3216862at2"/>
<feature type="compositionally biased region" description="Pro residues" evidence="5">
    <location>
        <begin position="1"/>
        <end position="11"/>
    </location>
</feature>
<dbReference type="Proteomes" id="UP000294513">
    <property type="component" value="Unassembled WGS sequence"/>
</dbReference>
<gene>
    <name evidence="8" type="ORF">E1298_15515</name>
</gene>
<dbReference type="Gene3D" id="1.10.150.130">
    <property type="match status" value="1"/>
</dbReference>
<comment type="similarity">
    <text evidence="1">Belongs to the 'phage' integrase family.</text>
</comment>
<feature type="domain" description="Tyr recombinase" evidence="6">
    <location>
        <begin position="143"/>
        <end position="325"/>
    </location>
</feature>
<evidence type="ECO:0000259" key="7">
    <source>
        <dbReference type="PROSITE" id="PS51900"/>
    </source>
</evidence>
<dbReference type="Gene3D" id="1.10.443.10">
    <property type="entry name" value="Intergrase catalytic core"/>
    <property type="match status" value="1"/>
</dbReference>
<evidence type="ECO:0000259" key="6">
    <source>
        <dbReference type="PROSITE" id="PS51898"/>
    </source>
</evidence>
<evidence type="ECO:0000256" key="4">
    <source>
        <dbReference type="PROSITE-ProRule" id="PRU01248"/>
    </source>
</evidence>
<evidence type="ECO:0000256" key="3">
    <source>
        <dbReference type="ARBA" id="ARBA00023172"/>
    </source>
</evidence>
<dbReference type="AlphaFoldDB" id="A0A4V2YX87"/>
<protein>
    <submittedName>
        <fullName evidence="8">Integrase</fullName>
    </submittedName>
</protein>
<evidence type="ECO:0000256" key="1">
    <source>
        <dbReference type="ARBA" id="ARBA00008857"/>
    </source>
</evidence>
<dbReference type="GO" id="GO:0006310">
    <property type="term" value="P:DNA recombination"/>
    <property type="evidence" value="ECO:0007669"/>
    <property type="project" value="UniProtKB-KW"/>
</dbReference>
<feature type="domain" description="Core-binding (CB)" evidence="7">
    <location>
        <begin position="40"/>
        <end position="129"/>
    </location>
</feature>
<evidence type="ECO:0000313" key="9">
    <source>
        <dbReference type="Proteomes" id="UP000294513"/>
    </source>
</evidence>
<dbReference type="PROSITE" id="PS51900">
    <property type="entry name" value="CB"/>
    <property type="match status" value="1"/>
</dbReference>
<dbReference type="InterPro" id="IPR010998">
    <property type="entry name" value="Integrase_recombinase_N"/>
</dbReference>
<name>A0A4V2YX87_9ACTN</name>
<keyword evidence="9" id="KW-1185">Reference proteome</keyword>
<dbReference type="SUPFAM" id="SSF56349">
    <property type="entry name" value="DNA breaking-rejoining enzymes"/>
    <property type="match status" value="1"/>
</dbReference>
<evidence type="ECO:0000256" key="5">
    <source>
        <dbReference type="SAM" id="MobiDB-lite"/>
    </source>
</evidence>
<dbReference type="InterPro" id="IPR044068">
    <property type="entry name" value="CB"/>
</dbReference>
<dbReference type="InterPro" id="IPR002104">
    <property type="entry name" value="Integrase_catalytic"/>
</dbReference>
<keyword evidence="2 4" id="KW-0238">DNA-binding</keyword>
<evidence type="ECO:0000313" key="8">
    <source>
        <dbReference type="EMBL" id="TDD88017.1"/>
    </source>
</evidence>